<dbReference type="EMBL" id="CP034464">
    <property type="protein sequence ID" value="AZP11486.1"/>
    <property type="molecule type" value="Genomic_DNA"/>
</dbReference>
<dbReference type="OrthoDB" id="573392at2"/>
<accession>A0A3Q9BPD0</accession>
<dbReference type="AlphaFoldDB" id="A0A3Q9BPD0"/>
<protein>
    <submittedName>
        <fullName evidence="2">(2Fe-2S)-binding protein</fullName>
    </submittedName>
</protein>
<dbReference type="InterPro" id="IPR042204">
    <property type="entry name" value="2Fe-2S-bd_N"/>
</dbReference>
<dbReference type="Gene3D" id="3.10.20.440">
    <property type="entry name" value="2Fe-2S iron-sulphur cluster binding domain, sarcosine oxidase, alpha subunit, N-terminal domain"/>
    <property type="match status" value="1"/>
</dbReference>
<evidence type="ECO:0000256" key="1">
    <source>
        <dbReference type="ARBA" id="ARBA00023002"/>
    </source>
</evidence>
<dbReference type="SUPFAM" id="SSF54292">
    <property type="entry name" value="2Fe-2S ferredoxin-like"/>
    <property type="match status" value="1"/>
</dbReference>
<reference evidence="2 3" key="1">
    <citation type="journal article" date="2011" name="Int. J. Syst. Evol. Microbiol.">
        <title>Description of Undibacterium oligocarboniphilum sp. nov., isolated from purified water, and Undibacterium pigrum strain CCUG 49012 as the type strain of Undibacterium parvum sp. nov., and emended descriptions of the genus Undibacterium and the species Undibacterium pigrum.</title>
        <authorList>
            <person name="Eder W."/>
            <person name="Wanner G."/>
            <person name="Ludwig W."/>
            <person name="Busse H.J."/>
            <person name="Ziemke-Kageler F."/>
            <person name="Lang E."/>
        </authorList>
    </citation>
    <scope>NUCLEOTIDE SEQUENCE [LARGE SCALE GENOMIC DNA]</scope>
    <source>
        <strain evidence="2 3">DSM 23061</strain>
    </source>
</reference>
<dbReference type="GO" id="GO:0051536">
    <property type="term" value="F:iron-sulfur cluster binding"/>
    <property type="evidence" value="ECO:0007669"/>
    <property type="project" value="InterPro"/>
</dbReference>
<dbReference type="Pfam" id="PF13510">
    <property type="entry name" value="Fer2_4"/>
    <property type="match status" value="1"/>
</dbReference>
<sequence>MSDTISISIDGQPLQVANGISVAAAIALAGHSFSRISVSGQPRAPVCGMGICQECRVSINGRAQQLACQTLCQENMQIQLAKPAVVSGLST</sequence>
<dbReference type="Proteomes" id="UP000275663">
    <property type="component" value="Chromosome"/>
</dbReference>
<dbReference type="GO" id="GO:0016491">
    <property type="term" value="F:oxidoreductase activity"/>
    <property type="evidence" value="ECO:0007669"/>
    <property type="project" value="UniProtKB-KW"/>
</dbReference>
<organism evidence="2 3">
    <name type="scientific">Undibacterium parvum</name>
    <dbReference type="NCBI Taxonomy" id="401471"/>
    <lineage>
        <taxon>Bacteria</taxon>
        <taxon>Pseudomonadati</taxon>
        <taxon>Pseudomonadota</taxon>
        <taxon>Betaproteobacteria</taxon>
        <taxon>Burkholderiales</taxon>
        <taxon>Oxalobacteraceae</taxon>
        <taxon>Undibacterium</taxon>
    </lineage>
</organism>
<evidence type="ECO:0000313" key="2">
    <source>
        <dbReference type="EMBL" id="AZP11486.1"/>
    </source>
</evidence>
<evidence type="ECO:0000313" key="3">
    <source>
        <dbReference type="Proteomes" id="UP000275663"/>
    </source>
</evidence>
<keyword evidence="3" id="KW-1185">Reference proteome</keyword>
<gene>
    <name evidence="2" type="ORF">EJN92_05415</name>
</gene>
<dbReference type="KEGG" id="upv:EJN92_05415"/>
<keyword evidence="1" id="KW-0560">Oxidoreductase</keyword>
<dbReference type="InterPro" id="IPR036010">
    <property type="entry name" value="2Fe-2S_ferredoxin-like_sf"/>
</dbReference>
<proteinExistence type="predicted"/>
<name>A0A3Q9BPD0_9BURK</name>